<dbReference type="EMBL" id="FNDG01000026">
    <property type="protein sequence ID" value="SDI84138.1"/>
    <property type="molecule type" value="Genomic_DNA"/>
</dbReference>
<name>A0A1G8NVJ3_9GAMM</name>
<dbReference type="STRING" id="29435.SAMN05216588_12629"/>
<evidence type="ECO:0000313" key="2">
    <source>
        <dbReference type="Proteomes" id="UP000198606"/>
    </source>
</evidence>
<dbReference type="AlphaFoldDB" id="A0A1G8NVJ3"/>
<organism evidence="1 2">
    <name type="scientific">Phytopseudomonas flavescens</name>
    <dbReference type="NCBI Taxonomy" id="29435"/>
    <lineage>
        <taxon>Bacteria</taxon>
        <taxon>Pseudomonadati</taxon>
        <taxon>Pseudomonadota</taxon>
        <taxon>Gammaproteobacteria</taxon>
        <taxon>Pseudomonadales</taxon>
        <taxon>Pseudomonadaceae</taxon>
        <taxon>Phytopseudomonas</taxon>
    </lineage>
</organism>
<dbReference type="RefSeq" id="WP_084308530.1">
    <property type="nucleotide sequence ID" value="NZ_FNDG01000026.1"/>
</dbReference>
<evidence type="ECO:0000313" key="1">
    <source>
        <dbReference type="EMBL" id="SDI84138.1"/>
    </source>
</evidence>
<sequence length="90" mass="9397">MHITYFAHCGKDGAIQIGRKVPDGAIGIAKGTRDVLHKVLAGTAVTGPGGETLVPGMRESATERAALTELARFIQQLGEQNKPGFRALGA</sequence>
<gene>
    <name evidence="1" type="ORF">SAMN05216588_12629</name>
</gene>
<reference evidence="1 2" key="1">
    <citation type="submission" date="2016-10" db="EMBL/GenBank/DDBJ databases">
        <authorList>
            <person name="de Groot N.N."/>
        </authorList>
    </citation>
    <scope>NUCLEOTIDE SEQUENCE [LARGE SCALE GENOMIC DNA]</scope>
    <source>
        <strain evidence="1 2">LMG 18387</strain>
    </source>
</reference>
<protein>
    <submittedName>
        <fullName evidence="1">Uncharacterized protein</fullName>
    </submittedName>
</protein>
<accession>A0A1G8NVJ3</accession>
<proteinExistence type="predicted"/>
<dbReference type="Proteomes" id="UP000198606">
    <property type="component" value="Unassembled WGS sequence"/>
</dbReference>